<dbReference type="AlphaFoldDB" id="A0A7W4WAG3"/>
<comment type="caution">
    <text evidence="2">The sequence shown here is derived from an EMBL/GenBank/DDBJ whole genome shotgun (WGS) entry which is preliminary data.</text>
</comment>
<accession>A0A7W4WAG3</accession>
<dbReference type="EMBL" id="JACHWZ010000005">
    <property type="protein sequence ID" value="MBB3060660.1"/>
    <property type="molecule type" value="Genomic_DNA"/>
</dbReference>
<keyword evidence="1" id="KW-0472">Membrane</keyword>
<keyword evidence="3" id="KW-1185">Reference proteome</keyword>
<reference evidence="2 3" key="1">
    <citation type="submission" date="2020-08" db="EMBL/GenBank/DDBJ databases">
        <title>Genomic Encyclopedia of Type Strains, Phase III (KMG-III): the genomes of soil and plant-associated and newly described type strains.</title>
        <authorList>
            <person name="Whitman W."/>
        </authorList>
    </citation>
    <scope>NUCLEOTIDE SEQUENCE [LARGE SCALE GENOMIC DNA]</scope>
    <source>
        <strain evidence="2 3">CECT 8799</strain>
    </source>
</reference>
<protein>
    <submittedName>
        <fullName evidence="2">Uncharacterized protein</fullName>
    </submittedName>
</protein>
<organism evidence="2 3">
    <name type="scientific">Microbulbifer rhizosphaerae</name>
    <dbReference type="NCBI Taxonomy" id="1562603"/>
    <lineage>
        <taxon>Bacteria</taxon>
        <taxon>Pseudomonadati</taxon>
        <taxon>Pseudomonadota</taxon>
        <taxon>Gammaproteobacteria</taxon>
        <taxon>Cellvibrionales</taxon>
        <taxon>Microbulbiferaceae</taxon>
        <taxon>Microbulbifer</taxon>
    </lineage>
</organism>
<evidence type="ECO:0000256" key="1">
    <source>
        <dbReference type="SAM" id="Phobius"/>
    </source>
</evidence>
<keyword evidence="1" id="KW-1133">Transmembrane helix</keyword>
<sequence>MDLPAAVSCRWTRRSSLVGGAPAVDQALGFQAPDHRAQSAFAVYLIAYRFSAANVFWALVFSVNNRRDTWLPANESARAYLDLGKLPDR</sequence>
<evidence type="ECO:0000313" key="3">
    <source>
        <dbReference type="Proteomes" id="UP000535937"/>
    </source>
</evidence>
<evidence type="ECO:0000313" key="2">
    <source>
        <dbReference type="EMBL" id="MBB3060660.1"/>
    </source>
</evidence>
<name>A0A7W4WAG3_9GAMM</name>
<proteinExistence type="predicted"/>
<dbReference type="Proteomes" id="UP000535937">
    <property type="component" value="Unassembled WGS sequence"/>
</dbReference>
<gene>
    <name evidence="2" type="ORF">FHS09_001479</name>
</gene>
<feature type="transmembrane region" description="Helical" evidence="1">
    <location>
        <begin position="41"/>
        <end position="61"/>
    </location>
</feature>
<keyword evidence="1" id="KW-0812">Transmembrane</keyword>